<evidence type="ECO:0008006" key="4">
    <source>
        <dbReference type="Google" id="ProtNLM"/>
    </source>
</evidence>
<accession>A0A433SGY1</accession>
<evidence type="ECO:0000313" key="3">
    <source>
        <dbReference type="Proteomes" id="UP000286947"/>
    </source>
</evidence>
<name>A0A433SGY1_9BURK</name>
<keyword evidence="1" id="KW-0732">Signal</keyword>
<organism evidence="2 3">
    <name type="scientific">Saezia sanguinis</name>
    <dbReference type="NCBI Taxonomy" id="1965230"/>
    <lineage>
        <taxon>Bacteria</taxon>
        <taxon>Pseudomonadati</taxon>
        <taxon>Pseudomonadota</taxon>
        <taxon>Betaproteobacteria</taxon>
        <taxon>Burkholderiales</taxon>
        <taxon>Saeziaceae</taxon>
        <taxon>Saezia</taxon>
    </lineage>
</organism>
<proteinExistence type="predicted"/>
<feature type="chain" id="PRO_5019010127" description="Lipoprotein" evidence="1">
    <location>
        <begin position="22"/>
        <end position="162"/>
    </location>
</feature>
<feature type="signal peptide" evidence="1">
    <location>
        <begin position="1"/>
        <end position="21"/>
    </location>
</feature>
<dbReference type="EMBL" id="PQSP01000001">
    <property type="protein sequence ID" value="RUS67956.1"/>
    <property type="molecule type" value="Genomic_DNA"/>
</dbReference>
<protein>
    <recommendedName>
        <fullName evidence="4">Lipoprotein</fullName>
    </recommendedName>
</protein>
<comment type="caution">
    <text evidence="2">The sequence shown here is derived from an EMBL/GenBank/DDBJ whole genome shotgun (WGS) entry which is preliminary data.</text>
</comment>
<evidence type="ECO:0000313" key="2">
    <source>
        <dbReference type="EMBL" id="RUS67956.1"/>
    </source>
</evidence>
<gene>
    <name evidence="2" type="ORF">CUZ56_00438</name>
</gene>
<evidence type="ECO:0000256" key="1">
    <source>
        <dbReference type="SAM" id="SignalP"/>
    </source>
</evidence>
<sequence precursor="true">MKKLAVAAMSLAVLCSGCAIVGGGRPSEDSGEKVWSIMASHETWAFNSADDLCPHGYYVHNELPNRPLPPLYLMEIECKPESSGQVNLVLTPPKVEAYNPQGIGKPGQYSYQIERMPEVLACNEKPLALVESKGPGIEEYNVDCSNGNQLAVRCEFSICSVK</sequence>
<reference evidence="2 3" key="1">
    <citation type="submission" date="2018-01" db="EMBL/GenBank/DDBJ databases">
        <title>Saezia sanguinis gen. nov., sp. nov., in the order Burkholderiales isolated from human blood.</title>
        <authorList>
            <person name="Medina-Pascual M.J."/>
            <person name="Valdezate S."/>
            <person name="Monzon S."/>
            <person name="Cuesta I."/>
            <person name="Carrasco G."/>
            <person name="Villalon P."/>
            <person name="Saez-Nieto J.A."/>
        </authorList>
    </citation>
    <scope>NUCLEOTIDE SEQUENCE [LARGE SCALE GENOMIC DNA]</scope>
    <source>
        <strain evidence="2 3">CNM695-12</strain>
    </source>
</reference>
<dbReference type="AlphaFoldDB" id="A0A433SGY1"/>
<dbReference type="Proteomes" id="UP000286947">
    <property type="component" value="Unassembled WGS sequence"/>
</dbReference>
<keyword evidence="3" id="KW-1185">Reference proteome</keyword>